<evidence type="ECO:0000256" key="4">
    <source>
        <dbReference type="ARBA" id="ARBA00022833"/>
    </source>
</evidence>
<reference evidence="11" key="1">
    <citation type="submission" date="2020-05" db="EMBL/GenBank/DDBJ databases">
        <title>Mycena genomes resolve the evolution of fungal bioluminescence.</title>
        <authorList>
            <person name="Tsai I.J."/>
        </authorList>
    </citation>
    <scope>NUCLEOTIDE SEQUENCE</scope>
    <source>
        <strain evidence="11">CCC161011</strain>
    </source>
</reference>
<dbReference type="InterPro" id="IPR013087">
    <property type="entry name" value="Znf_C2H2_type"/>
</dbReference>
<evidence type="ECO:0000256" key="8">
    <source>
        <dbReference type="PROSITE-ProRule" id="PRU00042"/>
    </source>
</evidence>
<keyword evidence="7" id="KW-0539">Nucleus</keyword>
<evidence type="ECO:0000256" key="1">
    <source>
        <dbReference type="ARBA" id="ARBA00004123"/>
    </source>
</evidence>
<feature type="compositionally biased region" description="Low complexity" evidence="9">
    <location>
        <begin position="230"/>
        <end position="247"/>
    </location>
</feature>
<organism evidence="11 12">
    <name type="scientific">Mycena venus</name>
    <dbReference type="NCBI Taxonomy" id="2733690"/>
    <lineage>
        <taxon>Eukaryota</taxon>
        <taxon>Fungi</taxon>
        <taxon>Dikarya</taxon>
        <taxon>Basidiomycota</taxon>
        <taxon>Agaricomycotina</taxon>
        <taxon>Agaricomycetes</taxon>
        <taxon>Agaricomycetidae</taxon>
        <taxon>Agaricales</taxon>
        <taxon>Marasmiineae</taxon>
        <taxon>Mycenaceae</taxon>
        <taxon>Mycena</taxon>
    </lineage>
</organism>
<feature type="region of interest" description="Disordered" evidence="9">
    <location>
        <begin position="106"/>
        <end position="133"/>
    </location>
</feature>
<evidence type="ECO:0000256" key="2">
    <source>
        <dbReference type="ARBA" id="ARBA00022723"/>
    </source>
</evidence>
<dbReference type="PANTHER" id="PTHR47427">
    <property type="entry name" value="PROTEIN STE12"/>
    <property type="match status" value="1"/>
</dbReference>
<dbReference type="OrthoDB" id="654211at2759"/>
<feature type="region of interest" description="Disordered" evidence="9">
    <location>
        <begin position="64"/>
        <end position="85"/>
    </location>
</feature>
<dbReference type="GO" id="GO:1990526">
    <property type="term" value="C:Ste12p-Dig1p-Dig2p complex"/>
    <property type="evidence" value="ECO:0007669"/>
    <property type="project" value="TreeGrafter"/>
</dbReference>
<dbReference type="EMBL" id="JACAZI010000003">
    <property type="protein sequence ID" value="KAF7365339.1"/>
    <property type="molecule type" value="Genomic_DNA"/>
</dbReference>
<feature type="domain" description="C2H2-type" evidence="10">
    <location>
        <begin position="280"/>
        <end position="309"/>
    </location>
</feature>
<evidence type="ECO:0000256" key="5">
    <source>
        <dbReference type="ARBA" id="ARBA00023015"/>
    </source>
</evidence>
<feature type="compositionally biased region" description="Low complexity" evidence="9">
    <location>
        <begin position="185"/>
        <end position="197"/>
    </location>
</feature>
<evidence type="ECO:0000256" key="6">
    <source>
        <dbReference type="ARBA" id="ARBA00023163"/>
    </source>
</evidence>
<comment type="subcellular location">
    <subcellularLocation>
        <location evidence="1">Nucleus</location>
    </subcellularLocation>
</comment>
<dbReference type="GO" id="GO:0003700">
    <property type="term" value="F:DNA-binding transcription factor activity"/>
    <property type="evidence" value="ECO:0007669"/>
    <property type="project" value="TreeGrafter"/>
</dbReference>
<comment type="caution">
    <text evidence="11">The sequence shown here is derived from an EMBL/GenBank/DDBJ whole genome shotgun (WGS) entry which is preliminary data.</text>
</comment>
<dbReference type="PANTHER" id="PTHR47427:SF1">
    <property type="entry name" value="PROTEIN STE12"/>
    <property type="match status" value="1"/>
</dbReference>
<dbReference type="GO" id="GO:0005634">
    <property type="term" value="C:nucleus"/>
    <property type="evidence" value="ECO:0007669"/>
    <property type="project" value="UniProtKB-SubCell"/>
</dbReference>
<feature type="compositionally biased region" description="Low complexity" evidence="9">
    <location>
        <begin position="204"/>
        <end position="217"/>
    </location>
</feature>
<feature type="compositionally biased region" description="Basic and acidic residues" evidence="9">
    <location>
        <begin position="123"/>
        <end position="133"/>
    </location>
</feature>
<dbReference type="GO" id="GO:0008270">
    <property type="term" value="F:zinc ion binding"/>
    <property type="evidence" value="ECO:0007669"/>
    <property type="project" value="UniProtKB-KW"/>
</dbReference>
<keyword evidence="5" id="KW-0805">Transcription regulation</keyword>
<dbReference type="FunFam" id="3.30.160.60:FF:002343">
    <property type="entry name" value="Zinc finger protein 33A"/>
    <property type="match status" value="1"/>
</dbReference>
<dbReference type="Pfam" id="PF00096">
    <property type="entry name" value="zf-C2H2"/>
    <property type="match status" value="2"/>
</dbReference>
<dbReference type="SUPFAM" id="SSF57667">
    <property type="entry name" value="beta-beta-alpha zinc fingers"/>
    <property type="match status" value="1"/>
</dbReference>
<feature type="region of interest" description="Disordered" evidence="9">
    <location>
        <begin position="331"/>
        <end position="354"/>
    </location>
</feature>
<dbReference type="Proteomes" id="UP000620124">
    <property type="component" value="Unassembled WGS sequence"/>
</dbReference>
<keyword evidence="2" id="KW-0479">Metal-binding</keyword>
<proteinExistence type="predicted"/>
<dbReference type="InterPro" id="IPR052127">
    <property type="entry name" value="STE12_transcription_factor"/>
</dbReference>
<evidence type="ECO:0000313" key="12">
    <source>
        <dbReference type="Proteomes" id="UP000620124"/>
    </source>
</evidence>
<name>A0A8H6YUB0_9AGAR</name>
<sequence>MVLRFEFSVLHDRLFLDALERDLKREKMGLEPTTQITGEPALSFTYDEKKSLYEQFVVNRGISNPDDDLSLGRESSAARSGDDADRSATPFFAMFSLFEGNSTYKQRRKKSGKLSNLGPNGGGEHEEERRGKSAERYIAGVPGAADEEMMADGAAGLSAAEMFIKQARGELGGGNTNRGYGAYGQQPHTNHHVQQQVHHQEMLAAFRAQQQQNAGQRQRSHEETMREAYAANQQQTAQQAAQAQAQAHSPGFAQTDFPANATAESAQFQGGPGELETKAFICPLFSCGRLFKRMEHLRRHLRTHTMERPFACPRCNKRFSRIDNLNQHVRTHQQGEGLAGGEVEEKSGGEAGGG</sequence>
<gene>
    <name evidence="11" type="ORF">MVEN_00405900</name>
</gene>
<dbReference type="PROSITE" id="PS00028">
    <property type="entry name" value="ZINC_FINGER_C2H2_1"/>
    <property type="match status" value="2"/>
</dbReference>
<dbReference type="PROSITE" id="PS50157">
    <property type="entry name" value="ZINC_FINGER_C2H2_2"/>
    <property type="match status" value="2"/>
</dbReference>
<keyword evidence="3 8" id="KW-0863">Zinc-finger</keyword>
<evidence type="ECO:0000256" key="3">
    <source>
        <dbReference type="ARBA" id="ARBA00022771"/>
    </source>
</evidence>
<dbReference type="InterPro" id="IPR036236">
    <property type="entry name" value="Znf_C2H2_sf"/>
</dbReference>
<dbReference type="GO" id="GO:1990527">
    <property type="term" value="C:Tec1p-Ste12p-Dig1p complex"/>
    <property type="evidence" value="ECO:0007669"/>
    <property type="project" value="TreeGrafter"/>
</dbReference>
<dbReference type="AlphaFoldDB" id="A0A8H6YUB0"/>
<keyword evidence="12" id="KW-1185">Reference proteome</keyword>
<feature type="region of interest" description="Disordered" evidence="9">
    <location>
        <begin position="175"/>
        <end position="256"/>
    </location>
</feature>
<keyword evidence="4" id="KW-0862">Zinc</keyword>
<keyword evidence="6" id="KW-0804">Transcription</keyword>
<dbReference type="SMART" id="SM00355">
    <property type="entry name" value="ZnF_C2H2"/>
    <property type="match status" value="2"/>
</dbReference>
<evidence type="ECO:0000256" key="7">
    <source>
        <dbReference type="ARBA" id="ARBA00023242"/>
    </source>
</evidence>
<accession>A0A8H6YUB0</accession>
<evidence type="ECO:0000313" key="11">
    <source>
        <dbReference type="EMBL" id="KAF7365339.1"/>
    </source>
</evidence>
<feature type="domain" description="C2H2-type" evidence="10">
    <location>
        <begin position="310"/>
        <end position="337"/>
    </location>
</feature>
<protein>
    <recommendedName>
        <fullName evidence="10">C2H2-type domain-containing protein</fullName>
    </recommendedName>
</protein>
<dbReference type="Gene3D" id="3.30.160.60">
    <property type="entry name" value="Classic Zinc Finger"/>
    <property type="match status" value="2"/>
</dbReference>
<evidence type="ECO:0000259" key="10">
    <source>
        <dbReference type="PROSITE" id="PS50157"/>
    </source>
</evidence>
<evidence type="ECO:0000256" key="9">
    <source>
        <dbReference type="SAM" id="MobiDB-lite"/>
    </source>
</evidence>